<keyword evidence="2" id="KW-1185">Reference proteome</keyword>
<evidence type="ECO:0000313" key="1">
    <source>
        <dbReference type="EMBL" id="KAL3285629.1"/>
    </source>
</evidence>
<comment type="caution">
    <text evidence="1">The sequence shown here is derived from an EMBL/GenBank/DDBJ whole genome shotgun (WGS) entry which is preliminary data.</text>
</comment>
<dbReference type="AlphaFoldDB" id="A0ABD2P3Y0"/>
<dbReference type="PANTHER" id="PTHR35249:SF2">
    <property type="entry name" value="DYNEIN REGULATORY COMPLEX SUBUNIT 7"/>
    <property type="match status" value="1"/>
</dbReference>
<gene>
    <name evidence="1" type="ORF">HHI36_000161</name>
</gene>
<proteinExistence type="predicted"/>
<dbReference type="Proteomes" id="UP001516400">
    <property type="component" value="Unassembled WGS sequence"/>
</dbReference>
<accession>A0ABD2P3Y0</accession>
<dbReference type="EMBL" id="JABFTP020000185">
    <property type="protein sequence ID" value="KAL3285629.1"/>
    <property type="molecule type" value="Genomic_DNA"/>
</dbReference>
<reference evidence="1 2" key="1">
    <citation type="journal article" date="2021" name="BMC Biol.">
        <title>Horizontally acquired antibacterial genes associated with adaptive radiation of ladybird beetles.</title>
        <authorList>
            <person name="Li H.S."/>
            <person name="Tang X.F."/>
            <person name="Huang Y.H."/>
            <person name="Xu Z.Y."/>
            <person name="Chen M.L."/>
            <person name="Du X.Y."/>
            <person name="Qiu B.Y."/>
            <person name="Chen P.T."/>
            <person name="Zhang W."/>
            <person name="Slipinski A."/>
            <person name="Escalona H.E."/>
            <person name="Waterhouse R.M."/>
            <person name="Zwick A."/>
            <person name="Pang H."/>
        </authorList>
    </citation>
    <scope>NUCLEOTIDE SEQUENCE [LARGE SCALE GENOMIC DNA]</scope>
    <source>
        <strain evidence="1">SYSU2018</strain>
    </source>
</reference>
<organism evidence="1 2">
    <name type="scientific">Cryptolaemus montrouzieri</name>
    <dbReference type="NCBI Taxonomy" id="559131"/>
    <lineage>
        <taxon>Eukaryota</taxon>
        <taxon>Metazoa</taxon>
        <taxon>Ecdysozoa</taxon>
        <taxon>Arthropoda</taxon>
        <taxon>Hexapoda</taxon>
        <taxon>Insecta</taxon>
        <taxon>Pterygota</taxon>
        <taxon>Neoptera</taxon>
        <taxon>Endopterygota</taxon>
        <taxon>Coleoptera</taxon>
        <taxon>Polyphaga</taxon>
        <taxon>Cucujiformia</taxon>
        <taxon>Coccinelloidea</taxon>
        <taxon>Coccinellidae</taxon>
        <taxon>Scymninae</taxon>
        <taxon>Scymnini</taxon>
        <taxon>Cryptolaemus</taxon>
    </lineage>
</organism>
<name>A0ABD2P3Y0_9CUCU</name>
<evidence type="ECO:0000313" key="2">
    <source>
        <dbReference type="Proteomes" id="UP001516400"/>
    </source>
</evidence>
<sequence>MGDPQLLSPSGNKIMTIDEYLKNLEEEQFEEEGDYYPFISIFHILDAPRILPDPIDLTYEHLKQVEGELGLIKLCWPEATNPEFEERVHFPDSYKKNSEKEKLLLFTAENFRREFRFKFPNRKQLFLACDNECKIQKMVCTSIRPTTLSYGDLEDWKKISEFFGDHMDYEPLEIATLFVSKRIFFL</sequence>
<protein>
    <submittedName>
        <fullName evidence="1">Uncharacterized protein</fullName>
    </submittedName>
</protein>
<dbReference type="PANTHER" id="PTHR35249">
    <property type="entry name" value="DYNEIN REGULATORY COMPLEX SUBUNIT 7"/>
    <property type="match status" value="1"/>
</dbReference>
<dbReference type="InterPro" id="IPR033551">
    <property type="entry name" value="DRC7/lobo"/>
</dbReference>